<evidence type="ECO:0000256" key="1">
    <source>
        <dbReference type="SAM" id="SignalP"/>
    </source>
</evidence>
<dbReference type="RefSeq" id="WP_397557203.1">
    <property type="nucleotide sequence ID" value="NZ_JBIQWL010000005.1"/>
</dbReference>
<proteinExistence type="predicted"/>
<evidence type="ECO:0000313" key="2">
    <source>
        <dbReference type="EMBL" id="MFH8251755.1"/>
    </source>
</evidence>
<keyword evidence="1" id="KW-0732">Signal</keyword>
<accession>A0ABW7QA52</accession>
<comment type="caution">
    <text evidence="2">The sequence shown here is derived from an EMBL/GenBank/DDBJ whole genome shotgun (WGS) entry which is preliminary data.</text>
</comment>
<evidence type="ECO:0000313" key="3">
    <source>
        <dbReference type="Proteomes" id="UP001610861"/>
    </source>
</evidence>
<protein>
    <recommendedName>
        <fullName evidence="4">Secreted protein</fullName>
    </recommendedName>
</protein>
<feature type="signal peptide" evidence="1">
    <location>
        <begin position="1"/>
        <end position="28"/>
    </location>
</feature>
<dbReference type="Proteomes" id="UP001610861">
    <property type="component" value="Unassembled WGS sequence"/>
</dbReference>
<feature type="chain" id="PRO_5047228249" description="Secreted protein" evidence="1">
    <location>
        <begin position="29"/>
        <end position="108"/>
    </location>
</feature>
<organism evidence="2 3">
    <name type="scientific">Microbacterium alkaliflavum</name>
    <dbReference type="NCBI Taxonomy" id="3248839"/>
    <lineage>
        <taxon>Bacteria</taxon>
        <taxon>Bacillati</taxon>
        <taxon>Actinomycetota</taxon>
        <taxon>Actinomycetes</taxon>
        <taxon>Micrococcales</taxon>
        <taxon>Microbacteriaceae</taxon>
        <taxon>Microbacterium</taxon>
    </lineage>
</organism>
<gene>
    <name evidence="2" type="ORF">ACH3VR_15410</name>
</gene>
<dbReference type="EMBL" id="JBIQWL010000005">
    <property type="protein sequence ID" value="MFH8251755.1"/>
    <property type="molecule type" value="Genomic_DNA"/>
</dbReference>
<keyword evidence="3" id="KW-1185">Reference proteome</keyword>
<sequence>MNRRAAVGTAAITFTIALAVGAAAPAFATSPVDGDHRVPYCHATHSETNPYVFIETDKYAVVRAHAKHQDLEDVYPGFWYDDHGTPTWMDGRGDAAFAENGCTSGGIG</sequence>
<evidence type="ECO:0008006" key="4">
    <source>
        <dbReference type="Google" id="ProtNLM"/>
    </source>
</evidence>
<name>A0ABW7QA52_9MICO</name>
<reference evidence="2 3" key="1">
    <citation type="submission" date="2024-09" db="EMBL/GenBank/DDBJ databases">
        <authorList>
            <person name="Pan X."/>
        </authorList>
    </citation>
    <scope>NUCLEOTIDE SEQUENCE [LARGE SCALE GENOMIC DNA]</scope>
    <source>
        <strain evidence="2 3">B2969</strain>
    </source>
</reference>